<organism evidence="3 4">
    <name type="scientific">Porites evermanni</name>
    <dbReference type="NCBI Taxonomy" id="104178"/>
    <lineage>
        <taxon>Eukaryota</taxon>
        <taxon>Metazoa</taxon>
        <taxon>Cnidaria</taxon>
        <taxon>Anthozoa</taxon>
        <taxon>Hexacorallia</taxon>
        <taxon>Scleractinia</taxon>
        <taxon>Fungiina</taxon>
        <taxon>Poritidae</taxon>
        <taxon>Porites</taxon>
    </lineage>
</organism>
<feature type="region of interest" description="Disordered" evidence="1">
    <location>
        <begin position="343"/>
        <end position="368"/>
    </location>
</feature>
<keyword evidence="2" id="KW-0812">Transmembrane</keyword>
<gene>
    <name evidence="3" type="ORF">PEVE_00027089</name>
</gene>
<feature type="transmembrane region" description="Helical" evidence="2">
    <location>
        <begin position="204"/>
        <end position="228"/>
    </location>
</feature>
<dbReference type="EMBL" id="CALNXI010000037">
    <property type="protein sequence ID" value="CAH3016214.1"/>
    <property type="molecule type" value="Genomic_DNA"/>
</dbReference>
<comment type="caution">
    <text evidence="3">The sequence shown here is derived from an EMBL/GenBank/DDBJ whole genome shotgun (WGS) entry which is preliminary data.</text>
</comment>
<feature type="transmembrane region" description="Helical" evidence="2">
    <location>
        <begin position="441"/>
        <end position="468"/>
    </location>
</feature>
<feature type="transmembrane region" description="Helical" evidence="2">
    <location>
        <begin position="99"/>
        <end position="119"/>
    </location>
</feature>
<protein>
    <recommendedName>
        <fullName evidence="5">Gustatory receptor</fullName>
    </recommendedName>
</protein>
<evidence type="ECO:0008006" key="5">
    <source>
        <dbReference type="Google" id="ProtNLM"/>
    </source>
</evidence>
<keyword evidence="4" id="KW-1185">Reference proteome</keyword>
<accession>A0ABN8LJY2</accession>
<evidence type="ECO:0000256" key="1">
    <source>
        <dbReference type="SAM" id="MobiDB-lite"/>
    </source>
</evidence>
<feature type="transmembrane region" description="Helical" evidence="2">
    <location>
        <begin position="153"/>
        <end position="171"/>
    </location>
</feature>
<name>A0ABN8LJY2_9CNID</name>
<dbReference type="Proteomes" id="UP001159427">
    <property type="component" value="Unassembled WGS sequence"/>
</dbReference>
<evidence type="ECO:0000313" key="4">
    <source>
        <dbReference type="Proteomes" id="UP001159427"/>
    </source>
</evidence>
<feature type="transmembrane region" description="Helical" evidence="2">
    <location>
        <begin position="69"/>
        <end position="87"/>
    </location>
</feature>
<evidence type="ECO:0000313" key="3">
    <source>
        <dbReference type="EMBL" id="CAH3016214.1"/>
    </source>
</evidence>
<sequence length="482" mass="55269">MGNSLRKTRMVRVLPDPNAELLPTDSRILEELGHGRGRRYFHPKYRDIINTMHILTALIGNFNSPYRKLGRAGLLLWLLSMSVNFMYDGYESCVKYGYPWISVRGLLWITCCLGTWFTIRRTMPWFEQNLCKLENDKLYRRVLQDMSGTTEKLPYFLVLFSLAAGSLQYGIMRRDQATHLAFGKTPHVVLGVVLHVLRFISGVHVYYALALFWSVPTCVMLMAGYSMIEYQDLTASRLKFKSSPLTLRQAVESYNERVKFVQDSSSACVVILCVLIAFSVISLAVNAYVFLFLHRSLYLYIVQALLPLVLATYPLSTASWVTKQYHWHLVAVVKAWVEISDSDSDSDDEQQQKTISAHSTRESSADRHELWAPQSPLRIHMPDTGHVIVRPYNQDEVKRLGNIFSGSARFIGKLQQKRTRSKFQFEKYITYLEKVSRNVGFSIGVVLVTWDLVSTVFFFLISLIALFVQESIFGKTKSTISI</sequence>
<feature type="compositionally biased region" description="Basic and acidic residues" evidence="1">
    <location>
        <begin position="359"/>
        <end position="368"/>
    </location>
</feature>
<feature type="transmembrane region" description="Helical" evidence="2">
    <location>
        <begin position="297"/>
        <end position="315"/>
    </location>
</feature>
<evidence type="ECO:0000256" key="2">
    <source>
        <dbReference type="SAM" id="Phobius"/>
    </source>
</evidence>
<feature type="transmembrane region" description="Helical" evidence="2">
    <location>
        <begin position="269"/>
        <end position="290"/>
    </location>
</feature>
<keyword evidence="2" id="KW-0472">Membrane</keyword>
<proteinExistence type="predicted"/>
<keyword evidence="2" id="KW-1133">Transmembrane helix</keyword>
<reference evidence="3 4" key="1">
    <citation type="submission" date="2022-05" db="EMBL/GenBank/DDBJ databases">
        <authorList>
            <consortium name="Genoscope - CEA"/>
            <person name="William W."/>
        </authorList>
    </citation>
    <scope>NUCLEOTIDE SEQUENCE [LARGE SCALE GENOMIC DNA]</scope>
</reference>